<dbReference type="AlphaFoldDB" id="A0A4Y2ATK0"/>
<dbReference type="EMBL" id="BGPR01000031">
    <property type="protein sequence ID" value="GBL83160.1"/>
    <property type="molecule type" value="Genomic_DNA"/>
</dbReference>
<name>A0A4Y2ATK0_ARAVE</name>
<keyword evidence="2" id="KW-1185">Reference proteome</keyword>
<organism evidence="1 2">
    <name type="scientific">Araneus ventricosus</name>
    <name type="common">Orbweaver spider</name>
    <name type="synonym">Epeira ventricosa</name>
    <dbReference type="NCBI Taxonomy" id="182803"/>
    <lineage>
        <taxon>Eukaryota</taxon>
        <taxon>Metazoa</taxon>
        <taxon>Ecdysozoa</taxon>
        <taxon>Arthropoda</taxon>
        <taxon>Chelicerata</taxon>
        <taxon>Arachnida</taxon>
        <taxon>Araneae</taxon>
        <taxon>Araneomorphae</taxon>
        <taxon>Entelegynae</taxon>
        <taxon>Araneoidea</taxon>
        <taxon>Araneidae</taxon>
        <taxon>Araneus</taxon>
    </lineage>
</organism>
<accession>A0A4Y2ATK0</accession>
<sequence length="114" mass="12699">MLVWCGNLEKGATSGVHLILPFLMITKQRALVLFQNGTSVKLKKGSSVRFLVSSRMIAHSKIYSFKSGYTQIFSLLNSGNFLPTPMEENLTLEARFNGIKYKVESGFEPGNLHS</sequence>
<protein>
    <submittedName>
        <fullName evidence="1">Uncharacterized protein</fullName>
    </submittedName>
</protein>
<proteinExistence type="predicted"/>
<evidence type="ECO:0000313" key="2">
    <source>
        <dbReference type="Proteomes" id="UP000499080"/>
    </source>
</evidence>
<evidence type="ECO:0000313" key="1">
    <source>
        <dbReference type="EMBL" id="GBL83160.1"/>
    </source>
</evidence>
<dbReference type="Proteomes" id="UP000499080">
    <property type="component" value="Unassembled WGS sequence"/>
</dbReference>
<gene>
    <name evidence="1" type="ORF">AVEN_165367_1</name>
</gene>
<comment type="caution">
    <text evidence="1">The sequence shown here is derived from an EMBL/GenBank/DDBJ whole genome shotgun (WGS) entry which is preliminary data.</text>
</comment>
<reference evidence="1 2" key="1">
    <citation type="journal article" date="2019" name="Sci. Rep.">
        <title>Orb-weaving spider Araneus ventricosus genome elucidates the spidroin gene catalogue.</title>
        <authorList>
            <person name="Kono N."/>
            <person name="Nakamura H."/>
            <person name="Ohtoshi R."/>
            <person name="Moran D.A.P."/>
            <person name="Shinohara A."/>
            <person name="Yoshida Y."/>
            <person name="Fujiwara M."/>
            <person name="Mori M."/>
            <person name="Tomita M."/>
            <person name="Arakawa K."/>
        </authorList>
    </citation>
    <scope>NUCLEOTIDE SEQUENCE [LARGE SCALE GENOMIC DNA]</scope>
</reference>